<feature type="transmembrane region" description="Helical" evidence="1">
    <location>
        <begin position="198"/>
        <end position="219"/>
    </location>
</feature>
<organism evidence="3 4">
    <name type="scientific">Solidesulfovibrio magneticus str. Maddingley MBC34</name>
    <dbReference type="NCBI Taxonomy" id="1206767"/>
    <lineage>
        <taxon>Bacteria</taxon>
        <taxon>Pseudomonadati</taxon>
        <taxon>Thermodesulfobacteriota</taxon>
        <taxon>Desulfovibrionia</taxon>
        <taxon>Desulfovibrionales</taxon>
        <taxon>Desulfovibrionaceae</taxon>
        <taxon>Solidesulfovibrio</taxon>
    </lineage>
</organism>
<feature type="transmembrane region" description="Helical" evidence="1">
    <location>
        <begin position="231"/>
        <end position="249"/>
    </location>
</feature>
<feature type="transmembrane region" description="Helical" evidence="1">
    <location>
        <begin position="340"/>
        <end position="362"/>
    </location>
</feature>
<feature type="transmembrane region" description="Helical" evidence="1">
    <location>
        <begin position="297"/>
        <end position="320"/>
    </location>
</feature>
<comment type="caution">
    <text evidence="3">The sequence shown here is derived from an EMBL/GenBank/DDBJ whole genome shotgun (WGS) entry which is preliminary data.</text>
</comment>
<dbReference type="PATRIC" id="fig|1206767.3.peg.1490"/>
<dbReference type="PANTHER" id="PTHR31061">
    <property type="entry name" value="LD22376P"/>
    <property type="match status" value="1"/>
</dbReference>
<feature type="transmembrane region" description="Helical" evidence="1">
    <location>
        <begin position="52"/>
        <end position="71"/>
    </location>
</feature>
<keyword evidence="1" id="KW-0472">Membrane</keyword>
<evidence type="ECO:0000313" key="4">
    <source>
        <dbReference type="Proteomes" id="UP000006272"/>
    </source>
</evidence>
<dbReference type="InterPro" id="IPR012429">
    <property type="entry name" value="HGSNAT_cat"/>
</dbReference>
<evidence type="ECO:0000259" key="2">
    <source>
        <dbReference type="Pfam" id="PF07786"/>
    </source>
</evidence>
<sequence length="371" mass="40475">MPTPATSRLLSVDALRGLAIAAMIVVNNPGDRRFIYPQLLHAHWHGLTLADVVFPLFLFLVGVCVALAIDLDKARDAKGRARLWRKILPRAAVLFALGLGETAYLRLSFDELRIPGVLQRIAVVYLAAAWLQSRLSSRALAVVAAATLLGYWLLLAAVPVPGHGHPSLAMEPNLQGWLDQLVLGRHIWKFNTSWDPEGILSTFPAIALGLIGVLSGRWLRRGGDQPGRAALLALVMLAVGLVWDGVFPLNKSLCTSSFVLFTGGLGLLLLAVAHAVLDGRPPTAWARPLCILGRNPLFLYVTASFLATSLRHIRVVGAAAQSVSLQKTIYLEVFRFLSPGPFPSLCWGLLMLAVMYLLAWFLDARRIVIRL</sequence>
<dbReference type="Pfam" id="PF07786">
    <property type="entry name" value="HGSNAT_cat"/>
    <property type="match status" value="1"/>
</dbReference>
<dbReference type="Proteomes" id="UP000006272">
    <property type="component" value="Unassembled WGS sequence"/>
</dbReference>
<evidence type="ECO:0000313" key="3">
    <source>
        <dbReference type="EMBL" id="EKO39760.1"/>
    </source>
</evidence>
<gene>
    <name evidence="3" type="ORF">B193_1525</name>
</gene>
<dbReference type="PANTHER" id="PTHR31061:SF24">
    <property type="entry name" value="LD22376P"/>
    <property type="match status" value="1"/>
</dbReference>
<proteinExistence type="predicted"/>
<keyword evidence="1" id="KW-1133">Transmembrane helix</keyword>
<name>K6GS39_9BACT</name>
<feature type="transmembrane region" description="Helical" evidence="1">
    <location>
        <begin position="255"/>
        <end position="277"/>
    </location>
</feature>
<protein>
    <recommendedName>
        <fullName evidence="2">Heparan-alpha-glucosaminide N-acetyltransferase catalytic domain-containing protein</fullName>
    </recommendedName>
</protein>
<dbReference type="EMBL" id="ALAO01000117">
    <property type="protein sequence ID" value="EKO39760.1"/>
    <property type="molecule type" value="Genomic_DNA"/>
</dbReference>
<accession>K6GS39</accession>
<dbReference type="AlphaFoldDB" id="K6GS39"/>
<feature type="transmembrane region" description="Helical" evidence="1">
    <location>
        <begin position="139"/>
        <end position="160"/>
    </location>
</feature>
<keyword evidence="1" id="KW-0812">Transmembrane</keyword>
<evidence type="ECO:0000256" key="1">
    <source>
        <dbReference type="SAM" id="Phobius"/>
    </source>
</evidence>
<reference evidence="3 4" key="1">
    <citation type="submission" date="2012-07" db="EMBL/GenBank/DDBJ databases">
        <title>Draft genome sequence of Desulfovibrio magneticus str. Maddingley MBC34 obtained from a metagenomic sequence of a methanogenic enrichment isolated from coal-seam formation water in Victoria, Australia.</title>
        <authorList>
            <person name="Greenfield P."/>
            <person name="Hendry P."/>
            <person name="Li D."/>
            <person name="Rosewarne C.P."/>
            <person name="Tran-Dinh N."/>
            <person name="Elbourne L.D.H."/>
            <person name="Paulsen I.T."/>
            <person name="Midgley D.J."/>
        </authorList>
    </citation>
    <scope>NUCLEOTIDE SEQUENCE [LARGE SCALE GENOMIC DNA]</scope>
    <source>
        <strain evidence="4">Maddingley MBC34</strain>
    </source>
</reference>
<feature type="domain" description="Heparan-alpha-glucosaminide N-acetyltransferase catalytic" evidence="2">
    <location>
        <begin position="8"/>
        <end position="222"/>
    </location>
</feature>